<dbReference type="InterPro" id="IPR025447">
    <property type="entry name" value="DUF4192"/>
</dbReference>
<feature type="region of interest" description="Disordered" evidence="1">
    <location>
        <begin position="1"/>
        <end position="21"/>
    </location>
</feature>
<reference evidence="2 3" key="1">
    <citation type="submission" date="2022-03" db="EMBL/GenBank/DDBJ databases">
        <title>Pseudonocardia alaer sp. nov., a novel actinomycete isolated from reed forest soil.</title>
        <authorList>
            <person name="Wang L."/>
        </authorList>
    </citation>
    <scope>NUCLEOTIDE SEQUENCE [LARGE SCALE GENOMIC DNA]</scope>
    <source>
        <strain evidence="2 3">Y-16303</strain>
    </source>
</reference>
<name>A0ABS9TCG8_9PSEU</name>
<dbReference type="Proteomes" id="UP001299970">
    <property type="component" value="Unassembled WGS sequence"/>
</dbReference>
<evidence type="ECO:0000256" key="1">
    <source>
        <dbReference type="SAM" id="MobiDB-lite"/>
    </source>
</evidence>
<gene>
    <name evidence="2" type="ORF">MMF94_10405</name>
</gene>
<sequence length="356" mass="37381">MATSDIPRSASPWRSPSGPAVRVREPGELVAAVPVLLGFHPRESLVLVATGGGSGRRLGLTLRVDLPPPEHVRDHAACAAEHLLLDTPTGAAVVVVAAAAAPHVELVGHVIQALERHQVRAHTVLWAESTSEGARWSCYDTCECTGVVPDFSTTTFAAAAVTAGQVVWADRREIEALVAPADPERIRRREALLIQATDEALARSDPGAVVDAAVVDAAVADAAADRLVLDDARVVALAGALAVPAIRDSALLQCIGPAAAAAEQLWTALVRETPDPEAAEPAVLLAVSALMRGDGALANIALDRAEHAWPGHRLAAIVRSGLLGMRPEQIRELLRDCEGHVGGAVRRERLPRRGRS</sequence>
<dbReference type="RefSeq" id="WP_241036128.1">
    <property type="nucleotide sequence ID" value="NZ_BAAAJF010000020.1"/>
</dbReference>
<evidence type="ECO:0000313" key="2">
    <source>
        <dbReference type="EMBL" id="MCH6166093.1"/>
    </source>
</evidence>
<organism evidence="2 3">
    <name type="scientific">Pseudonocardia alaniniphila</name>
    <dbReference type="NCBI Taxonomy" id="75291"/>
    <lineage>
        <taxon>Bacteria</taxon>
        <taxon>Bacillati</taxon>
        <taxon>Actinomycetota</taxon>
        <taxon>Actinomycetes</taxon>
        <taxon>Pseudonocardiales</taxon>
        <taxon>Pseudonocardiaceae</taxon>
        <taxon>Pseudonocardia</taxon>
    </lineage>
</organism>
<accession>A0ABS9TCG8</accession>
<evidence type="ECO:0000313" key="3">
    <source>
        <dbReference type="Proteomes" id="UP001299970"/>
    </source>
</evidence>
<proteinExistence type="predicted"/>
<keyword evidence="3" id="KW-1185">Reference proteome</keyword>
<protein>
    <submittedName>
        <fullName evidence="2">DUF4192 domain-containing protein</fullName>
    </submittedName>
</protein>
<dbReference type="Pfam" id="PF13830">
    <property type="entry name" value="DUF4192"/>
    <property type="match status" value="1"/>
</dbReference>
<comment type="caution">
    <text evidence="2">The sequence shown here is derived from an EMBL/GenBank/DDBJ whole genome shotgun (WGS) entry which is preliminary data.</text>
</comment>
<dbReference type="EMBL" id="JAKXMK010000008">
    <property type="protein sequence ID" value="MCH6166093.1"/>
    <property type="molecule type" value="Genomic_DNA"/>
</dbReference>